<keyword evidence="2" id="KW-1185">Reference proteome</keyword>
<organism evidence="1 2">
    <name type="scientific">Streptomyces scopuliridis RB72</name>
    <dbReference type="NCBI Taxonomy" id="1440053"/>
    <lineage>
        <taxon>Bacteria</taxon>
        <taxon>Bacillati</taxon>
        <taxon>Actinomycetota</taxon>
        <taxon>Actinomycetes</taxon>
        <taxon>Kitasatosporales</taxon>
        <taxon>Streptomycetaceae</taxon>
        <taxon>Streptomyces</taxon>
    </lineage>
</organism>
<gene>
    <name evidence="1" type="ORF">Y717_31970</name>
</gene>
<dbReference type="AlphaFoldDB" id="A0A2T7TBV9"/>
<evidence type="ECO:0000313" key="1">
    <source>
        <dbReference type="EMBL" id="PVE12566.1"/>
    </source>
</evidence>
<dbReference type="Proteomes" id="UP000245992">
    <property type="component" value="Unassembled WGS sequence"/>
</dbReference>
<comment type="caution">
    <text evidence="1">The sequence shown here is derived from an EMBL/GenBank/DDBJ whole genome shotgun (WGS) entry which is preliminary data.</text>
</comment>
<evidence type="ECO:0000313" key="2">
    <source>
        <dbReference type="Proteomes" id="UP000245992"/>
    </source>
</evidence>
<evidence type="ECO:0008006" key="3">
    <source>
        <dbReference type="Google" id="ProtNLM"/>
    </source>
</evidence>
<name>A0A2T7TBV9_9ACTN</name>
<protein>
    <recommendedName>
        <fullName evidence="3">Adenosylcobinamide-GDP ribazoletransferase</fullName>
    </recommendedName>
</protein>
<reference evidence="1 2" key="1">
    <citation type="submission" date="2013-12" db="EMBL/GenBank/DDBJ databases">
        <title>Annotated genome of Streptomyces scopuliridis.</title>
        <authorList>
            <person name="Olson J.B."/>
        </authorList>
    </citation>
    <scope>NUCLEOTIDE SEQUENCE [LARGE SCALE GENOMIC DNA]</scope>
    <source>
        <strain evidence="1 2">RB72</strain>
    </source>
</reference>
<dbReference type="EMBL" id="AZSP01000075">
    <property type="protein sequence ID" value="PVE12566.1"/>
    <property type="molecule type" value="Genomic_DNA"/>
</dbReference>
<proteinExistence type="predicted"/>
<feature type="non-terminal residue" evidence="1">
    <location>
        <position position="63"/>
    </location>
</feature>
<accession>A0A2T7TBV9</accession>
<sequence>MDGERVDAARAPVADGIRFAFGTLTVLPVRLTRWDRGAARTGMLSAPAAGLVVGAAAAGAGAL</sequence>